<accession>A0A183F7Q3</accession>
<dbReference type="WBParaSite" id="HPBE_0000219501-mRNA-1">
    <property type="protein sequence ID" value="HPBE_0000219501-mRNA-1"/>
    <property type="gene ID" value="HPBE_0000219501"/>
</dbReference>
<dbReference type="AlphaFoldDB" id="A0A183F7Q3"/>
<dbReference type="GO" id="GO:0004725">
    <property type="term" value="F:protein tyrosine phosphatase activity"/>
    <property type="evidence" value="ECO:0007669"/>
    <property type="project" value="InterPro"/>
</dbReference>
<keyword evidence="2" id="KW-1185">Reference proteome</keyword>
<evidence type="ECO:0000313" key="2">
    <source>
        <dbReference type="Proteomes" id="UP000050761"/>
    </source>
</evidence>
<reference evidence="3" key="1">
    <citation type="submission" date="2019-09" db="UniProtKB">
        <authorList>
            <consortium name="WormBaseParasite"/>
        </authorList>
    </citation>
    <scope>IDENTIFICATION</scope>
</reference>
<protein>
    <submittedName>
        <fullName evidence="3">Tyrosine-protein phosphatase domain-containing protein</fullName>
    </submittedName>
</protein>
<dbReference type="PRINTS" id="PR00700">
    <property type="entry name" value="PRTYPHPHTASE"/>
</dbReference>
<proteinExistence type="predicted"/>
<feature type="domain" description="Tyrosine-protein phosphatase" evidence="1">
    <location>
        <begin position="13"/>
        <end position="87"/>
    </location>
</feature>
<evidence type="ECO:0000259" key="1">
    <source>
        <dbReference type="PROSITE" id="PS50055"/>
    </source>
</evidence>
<dbReference type="Proteomes" id="UP000050761">
    <property type="component" value="Unassembled WGS sequence"/>
</dbReference>
<dbReference type="InterPro" id="IPR029021">
    <property type="entry name" value="Prot-tyrosine_phosphatase-like"/>
</dbReference>
<dbReference type="SUPFAM" id="SSF52799">
    <property type="entry name" value="(Phosphotyrosine protein) phosphatases II"/>
    <property type="match status" value="1"/>
</dbReference>
<name>A0A183F7Q3_HELPZ</name>
<sequence>LQWNYRIRKTTFRYQDIRCLDSTRVILQNRSNDYIHANWINSADGRRFICAQGPMEGTVGDFWEMLVQEGCRTIIMLCALIEGWRTCSTEKRLSSIQEKCDVPVL</sequence>
<dbReference type="PANTHER" id="PTHR46163">
    <property type="entry name" value="TYROSINE-PROTEIN PHOSPHATASE-RELATED"/>
    <property type="match status" value="1"/>
</dbReference>
<dbReference type="InterPro" id="IPR052782">
    <property type="entry name" value="Oocyte-zygote_transition_reg"/>
</dbReference>
<evidence type="ECO:0000313" key="3">
    <source>
        <dbReference type="WBParaSite" id="HPBE_0000219501-mRNA-1"/>
    </source>
</evidence>
<dbReference type="Pfam" id="PF00102">
    <property type="entry name" value="Y_phosphatase"/>
    <property type="match status" value="1"/>
</dbReference>
<dbReference type="PROSITE" id="PS50055">
    <property type="entry name" value="TYR_PHOSPHATASE_PTP"/>
    <property type="match status" value="1"/>
</dbReference>
<organism evidence="2 3">
    <name type="scientific">Heligmosomoides polygyrus</name>
    <name type="common">Parasitic roundworm</name>
    <dbReference type="NCBI Taxonomy" id="6339"/>
    <lineage>
        <taxon>Eukaryota</taxon>
        <taxon>Metazoa</taxon>
        <taxon>Ecdysozoa</taxon>
        <taxon>Nematoda</taxon>
        <taxon>Chromadorea</taxon>
        <taxon>Rhabditida</taxon>
        <taxon>Rhabditina</taxon>
        <taxon>Rhabditomorpha</taxon>
        <taxon>Strongyloidea</taxon>
        <taxon>Heligmosomidae</taxon>
        <taxon>Heligmosomoides</taxon>
    </lineage>
</organism>
<dbReference type="Gene3D" id="3.90.190.10">
    <property type="entry name" value="Protein tyrosine phosphatase superfamily"/>
    <property type="match status" value="1"/>
</dbReference>
<dbReference type="InterPro" id="IPR000242">
    <property type="entry name" value="PTP_cat"/>
</dbReference>